<keyword evidence="3" id="KW-1185">Reference proteome</keyword>
<evidence type="ECO:0000313" key="2">
    <source>
        <dbReference type="EMBL" id="KAA9129670.1"/>
    </source>
</evidence>
<reference evidence="2 3" key="1">
    <citation type="submission" date="2019-09" db="EMBL/GenBank/DDBJ databases">
        <title>Wenzhouxiangella sp. Genome sequencing and assembly.</title>
        <authorList>
            <person name="Zhang R."/>
        </authorList>
    </citation>
    <scope>NUCLEOTIDE SEQUENCE [LARGE SCALE GENOMIC DNA]</scope>
    <source>
        <strain evidence="2 3">W260</strain>
    </source>
</reference>
<sequence>MTRYIAISITLVLLSTGADSVSADDLGLDVCRNIQGQIEYYDKLRKKGGNAQQMESWKQTRERYKEQFREGNCKRWKKELR</sequence>
<keyword evidence="1" id="KW-0732">Signal</keyword>
<feature type="signal peptide" evidence="1">
    <location>
        <begin position="1"/>
        <end position="23"/>
    </location>
</feature>
<dbReference type="Proteomes" id="UP000325372">
    <property type="component" value="Unassembled WGS sequence"/>
</dbReference>
<evidence type="ECO:0008006" key="4">
    <source>
        <dbReference type="Google" id="ProtNLM"/>
    </source>
</evidence>
<dbReference type="EMBL" id="VYXP01000013">
    <property type="protein sequence ID" value="KAA9129670.1"/>
    <property type="molecule type" value="Genomic_DNA"/>
</dbReference>
<protein>
    <recommendedName>
        <fullName evidence="4">DUF1311 domain-containing protein</fullName>
    </recommendedName>
</protein>
<evidence type="ECO:0000256" key="1">
    <source>
        <dbReference type="SAM" id="SignalP"/>
    </source>
</evidence>
<comment type="caution">
    <text evidence="2">The sequence shown here is derived from an EMBL/GenBank/DDBJ whole genome shotgun (WGS) entry which is preliminary data.</text>
</comment>
<evidence type="ECO:0000313" key="3">
    <source>
        <dbReference type="Proteomes" id="UP000325372"/>
    </source>
</evidence>
<organism evidence="2 3">
    <name type="scientific">Marinihelvus fidelis</name>
    <dbReference type="NCBI Taxonomy" id="2613842"/>
    <lineage>
        <taxon>Bacteria</taxon>
        <taxon>Pseudomonadati</taxon>
        <taxon>Pseudomonadota</taxon>
        <taxon>Gammaproteobacteria</taxon>
        <taxon>Chromatiales</taxon>
        <taxon>Wenzhouxiangellaceae</taxon>
        <taxon>Marinihelvus</taxon>
    </lineage>
</organism>
<accession>A0A5N0T3M3</accession>
<dbReference type="AlphaFoldDB" id="A0A5N0T3M3"/>
<feature type="chain" id="PRO_5024443246" description="DUF1311 domain-containing protein" evidence="1">
    <location>
        <begin position="24"/>
        <end position="81"/>
    </location>
</feature>
<name>A0A5N0T3M3_9GAMM</name>
<gene>
    <name evidence="2" type="ORF">F3N42_15000</name>
</gene>
<proteinExistence type="predicted"/>
<dbReference type="RefSeq" id="WP_150865577.1">
    <property type="nucleotide sequence ID" value="NZ_VYXP01000013.1"/>
</dbReference>